<feature type="compositionally biased region" description="Polar residues" evidence="2">
    <location>
        <begin position="666"/>
        <end position="675"/>
    </location>
</feature>
<dbReference type="AlphaFoldDB" id="A0A1C7LUT8"/>
<dbReference type="STRING" id="5627.A0A1C7LUT8"/>
<feature type="compositionally biased region" description="Low complexity" evidence="2">
    <location>
        <begin position="57"/>
        <end position="67"/>
    </location>
</feature>
<dbReference type="GO" id="GO:0003676">
    <property type="term" value="F:nucleic acid binding"/>
    <property type="evidence" value="ECO:0007669"/>
    <property type="project" value="InterPro"/>
</dbReference>
<organism evidence="3 4">
    <name type="scientific">Grifola frondosa</name>
    <name type="common">Maitake</name>
    <name type="synonym">Polyporus frondosus</name>
    <dbReference type="NCBI Taxonomy" id="5627"/>
    <lineage>
        <taxon>Eukaryota</taxon>
        <taxon>Fungi</taxon>
        <taxon>Dikarya</taxon>
        <taxon>Basidiomycota</taxon>
        <taxon>Agaricomycotina</taxon>
        <taxon>Agaricomycetes</taxon>
        <taxon>Polyporales</taxon>
        <taxon>Grifolaceae</taxon>
        <taxon>Grifola</taxon>
    </lineage>
</organism>
<evidence type="ECO:0000313" key="4">
    <source>
        <dbReference type="Proteomes" id="UP000092993"/>
    </source>
</evidence>
<feature type="compositionally biased region" description="Polar residues" evidence="2">
    <location>
        <begin position="804"/>
        <end position="819"/>
    </location>
</feature>
<feature type="compositionally biased region" description="Basic and acidic residues" evidence="2">
    <location>
        <begin position="708"/>
        <end position="727"/>
    </location>
</feature>
<evidence type="ECO:0008006" key="5">
    <source>
        <dbReference type="Google" id="ProtNLM"/>
    </source>
</evidence>
<comment type="caution">
    <text evidence="3">The sequence shown here is derived from an EMBL/GenBank/DDBJ whole genome shotgun (WGS) entry which is preliminary data.</text>
</comment>
<proteinExistence type="predicted"/>
<feature type="compositionally biased region" description="Low complexity" evidence="2">
    <location>
        <begin position="366"/>
        <end position="386"/>
    </location>
</feature>
<name>A0A1C7LUT8_GRIFR</name>
<dbReference type="Proteomes" id="UP000092993">
    <property type="component" value="Unassembled WGS sequence"/>
</dbReference>
<dbReference type="InterPro" id="IPR021109">
    <property type="entry name" value="Peptidase_aspartic_dom_sf"/>
</dbReference>
<gene>
    <name evidence="3" type="ORF">A0H81_11671</name>
</gene>
<sequence length="1134" mass="124722">MSHASSIPRLTRASAARARAAPTADSSAPAVRTSRRRPAPTSVASNDQPGPAESGISSRAAARPSSSHNSDHGEGPSRGPSNRFRAEAEGEGPTRIAGHERDGSHSDSPASSRARQERRRAKEKAVNCTERSPHESPSIGGGSQRSTVATSHARIRANRLASTVQSMNAHREEVRDLLEHLHERDQEISQLLSTIVEEQDHAERTAQIQEDLEMTPPESAAQPASEGMRRTRTRSEQQSEGRERGRRNVRRHVDEDEGDDEEDRETSRRSSRANTAGQWARGIARALANSRPHRLRQAGLAGTQSPQRTQPSTHAGFQPQRASPAQAAPRRGQPSPPSHHSSSSSSSSRGRGAAPHGPARVPLRRANSSQGSQAPPAAGPGANAPPVRRDGGHRRADRNAPAVHHDGVRPRAVPNVRAEDQARPRRQRECDVLALDPDLDDDEEPPVDSIEQIGLHRCLEMIEVMVGEPPMDDPPHYLRISKLAAPSKFEGTDNANAFEVWLQELLEYLATLRVTGPDFDRDRLRMMGSALSGPASRWFFSTIQSPSRERRDWTFEAAVVSMHRRFLHKNVHQIASDKWDQATYSASRGGVADLYEHLNKYAEQMFERPSDFKFRQRFLSALPSGMCEAIVLHQGHSAAMSTFRKIYAAALAYEQGLDMMKALQTKKPSPVTTSGDKSHSRPSHPAGNHAAPRAVAHGAGHRSSQHNAGRDHFRPCHNSDRRDETRHTPGPSGPDRAAKPADQRAPSKPATNTVKCYACGQLGHYSTDPKCPKYGTGTGAQRMFAQRVVDDQSEDETAAVDNGPSATDQTPAANESPEQVDQGPSMVQDYPESDYGFGGSQYSSTDERYVESDISDIDEEAHDDVHFGLMRLAAMRVESHPIVQPKGRIDQLVQTFQLTTGLPARSVRNAWLYDPRVRRITDPTGQPKRSPDLQRTLCAEVMVNGVKAFTLFDSGCTTDSISPEVAYLALADRIDLQEQVGLQLGTKGSRTRINYGARPRIVVGPVNTVHYLDVVDIDRYDLILGTVFCNTYGVSLDFETHTICIKGTEIPAYTTVEEAEILANRLESRQLRMAAHLNAATVQLPPTSRGSRRVQPSLNLPNLAHRERNLLCSQRGRGAFHRELCGQNRPSRRD</sequence>
<feature type="region of interest" description="Disordered" evidence="2">
    <location>
        <begin position="1"/>
        <end position="168"/>
    </location>
</feature>
<dbReference type="GO" id="GO:0008270">
    <property type="term" value="F:zinc ion binding"/>
    <property type="evidence" value="ECO:0007669"/>
    <property type="project" value="InterPro"/>
</dbReference>
<feature type="compositionally biased region" description="Polar residues" evidence="2">
    <location>
        <begin position="302"/>
        <end position="315"/>
    </location>
</feature>
<evidence type="ECO:0000256" key="2">
    <source>
        <dbReference type="SAM" id="MobiDB-lite"/>
    </source>
</evidence>
<feature type="region of interest" description="Disordered" evidence="2">
    <location>
        <begin position="198"/>
        <end position="447"/>
    </location>
</feature>
<feature type="region of interest" description="Disordered" evidence="2">
    <location>
        <begin position="790"/>
        <end position="843"/>
    </location>
</feature>
<feature type="region of interest" description="Disordered" evidence="2">
    <location>
        <begin position="666"/>
        <end position="751"/>
    </location>
</feature>
<reference evidence="3 4" key="1">
    <citation type="submission" date="2016-03" db="EMBL/GenBank/DDBJ databases">
        <title>Whole genome sequencing of Grifola frondosa 9006-11.</title>
        <authorList>
            <person name="Min B."/>
            <person name="Park H."/>
            <person name="Kim J.-G."/>
            <person name="Cho H."/>
            <person name="Oh Y.-L."/>
            <person name="Kong W.-S."/>
            <person name="Choi I.-G."/>
        </authorList>
    </citation>
    <scope>NUCLEOTIDE SEQUENCE [LARGE SCALE GENOMIC DNA]</scope>
    <source>
        <strain evidence="3 4">9006-11</strain>
    </source>
</reference>
<dbReference type="EMBL" id="LUGG01000020">
    <property type="protein sequence ID" value="OBZ68533.1"/>
    <property type="molecule type" value="Genomic_DNA"/>
</dbReference>
<dbReference type="OrthoDB" id="2757374at2759"/>
<feature type="compositionally biased region" description="Low complexity" evidence="2">
    <location>
        <begin position="11"/>
        <end position="30"/>
    </location>
</feature>
<evidence type="ECO:0000313" key="3">
    <source>
        <dbReference type="EMBL" id="OBZ68533.1"/>
    </source>
</evidence>
<feature type="compositionally biased region" description="Acidic residues" evidence="2">
    <location>
        <begin position="437"/>
        <end position="446"/>
    </location>
</feature>
<dbReference type="Gene3D" id="2.40.70.10">
    <property type="entry name" value="Acid Proteases"/>
    <property type="match status" value="1"/>
</dbReference>
<feature type="compositionally biased region" description="Basic and acidic residues" evidence="2">
    <location>
        <begin position="227"/>
        <end position="243"/>
    </location>
</feature>
<accession>A0A1C7LUT8</accession>
<dbReference type="InterPro" id="IPR036875">
    <property type="entry name" value="Znf_CCHC_sf"/>
</dbReference>
<dbReference type="GO" id="GO:0006397">
    <property type="term" value="P:mRNA processing"/>
    <property type="evidence" value="ECO:0007669"/>
    <property type="project" value="UniProtKB-KW"/>
</dbReference>
<dbReference type="SUPFAM" id="SSF57756">
    <property type="entry name" value="Retrovirus zinc finger-like domains"/>
    <property type="match status" value="1"/>
</dbReference>
<evidence type="ECO:0000256" key="1">
    <source>
        <dbReference type="ARBA" id="ARBA00022664"/>
    </source>
</evidence>
<feature type="compositionally biased region" description="Acidic residues" evidence="2">
    <location>
        <begin position="255"/>
        <end position="264"/>
    </location>
</feature>
<dbReference type="CDD" id="cd00303">
    <property type="entry name" value="retropepsin_like"/>
    <property type="match status" value="1"/>
</dbReference>
<dbReference type="OMA" id="LRFHTMA"/>
<protein>
    <recommendedName>
        <fullName evidence="5">CCHC-type domain-containing protein</fullName>
    </recommendedName>
</protein>
<feature type="compositionally biased region" description="Basic and acidic residues" evidence="2">
    <location>
        <begin position="417"/>
        <end position="431"/>
    </location>
</feature>
<keyword evidence="4" id="KW-1185">Reference proteome</keyword>
<feature type="compositionally biased region" description="Low complexity" evidence="2">
    <location>
        <begin position="318"/>
        <end position="348"/>
    </location>
</feature>
<feature type="compositionally biased region" description="Basic and acidic residues" evidence="2">
    <location>
        <begin position="387"/>
        <end position="409"/>
    </location>
</feature>
<keyword evidence="1" id="KW-0507">mRNA processing</keyword>